<evidence type="ECO:0000259" key="3">
    <source>
        <dbReference type="Pfam" id="PF16035"/>
    </source>
</evidence>
<evidence type="ECO:0000313" key="5">
    <source>
        <dbReference type="Proteomes" id="UP001610334"/>
    </source>
</evidence>
<evidence type="ECO:0000256" key="1">
    <source>
        <dbReference type="SAM" id="MobiDB-lite"/>
    </source>
</evidence>
<name>A0ABR4I025_9EURO</name>
<dbReference type="PANTHER" id="PTHR47284:SF3">
    <property type="entry name" value="FATTY-ACID-BINDING PROTEIN 2"/>
    <property type="match status" value="1"/>
</dbReference>
<dbReference type="InterPro" id="IPR016088">
    <property type="entry name" value="Chalcone_isomerase_3-sand"/>
</dbReference>
<dbReference type="SUPFAM" id="SSF54626">
    <property type="entry name" value="Chalcone isomerase"/>
    <property type="match status" value="1"/>
</dbReference>
<gene>
    <name evidence="4" type="ORF">BJX63DRAFT_255410</name>
</gene>
<dbReference type="Pfam" id="PF16035">
    <property type="entry name" value="Chalcone_2"/>
    <property type="match status" value="1"/>
</dbReference>
<dbReference type="EMBL" id="JBFXLT010000005">
    <property type="protein sequence ID" value="KAL2821095.1"/>
    <property type="molecule type" value="Genomic_DNA"/>
</dbReference>
<evidence type="ECO:0000256" key="2">
    <source>
        <dbReference type="SAM" id="Phobius"/>
    </source>
</evidence>
<feature type="compositionally biased region" description="Basic and acidic residues" evidence="1">
    <location>
        <begin position="101"/>
        <end position="110"/>
    </location>
</feature>
<feature type="region of interest" description="Disordered" evidence="1">
    <location>
        <begin position="100"/>
        <end position="129"/>
    </location>
</feature>
<reference evidence="4 5" key="1">
    <citation type="submission" date="2024-07" db="EMBL/GenBank/DDBJ databases">
        <title>Section-level genome sequencing and comparative genomics of Aspergillus sections Usti and Cavernicolus.</title>
        <authorList>
            <consortium name="Lawrence Berkeley National Laboratory"/>
            <person name="Nybo J.L."/>
            <person name="Vesth T.C."/>
            <person name="Theobald S."/>
            <person name="Frisvad J.C."/>
            <person name="Larsen T.O."/>
            <person name="Kjaerboelling I."/>
            <person name="Rothschild-Mancinelli K."/>
            <person name="Lyhne E.K."/>
            <person name="Kogle M.E."/>
            <person name="Barry K."/>
            <person name="Clum A."/>
            <person name="Na H."/>
            <person name="Ledsgaard L."/>
            <person name="Lin J."/>
            <person name="Lipzen A."/>
            <person name="Kuo A."/>
            <person name="Riley R."/>
            <person name="Mondo S."/>
            <person name="Labutti K."/>
            <person name="Haridas S."/>
            <person name="Pangalinan J."/>
            <person name="Salamov A.A."/>
            <person name="Simmons B.A."/>
            <person name="Magnuson J.K."/>
            <person name="Chen J."/>
            <person name="Drula E."/>
            <person name="Henrissat B."/>
            <person name="Wiebenga A."/>
            <person name="Lubbers R.J."/>
            <person name="Gomes A.C."/>
            <person name="Makela M.R."/>
            <person name="Stajich J."/>
            <person name="Grigoriev I.V."/>
            <person name="Mortensen U.H."/>
            <person name="De Vries R.P."/>
            <person name="Baker S.E."/>
            <person name="Andersen M.R."/>
        </authorList>
    </citation>
    <scope>NUCLEOTIDE SEQUENCE [LARGE SCALE GENOMIC DNA]</scope>
    <source>
        <strain evidence="4 5">CBS 588.65</strain>
    </source>
</reference>
<evidence type="ECO:0000313" key="4">
    <source>
        <dbReference type="EMBL" id="KAL2821095.1"/>
    </source>
</evidence>
<organism evidence="4 5">
    <name type="scientific">Aspergillus granulosus</name>
    <dbReference type="NCBI Taxonomy" id="176169"/>
    <lineage>
        <taxon>Eukaryota</taxon>
        <taxon>Fungi</taxon>
        <taxon>Dikarya</taxon>
        <taxon>Ascomycota</taxon>
        <taxon>Pezizomycotina</taxon>
        <taxon>Eurotiomycetes</taxon>
        <taxon>Eurotiomycetidae</taxon>
        <taxon>Eurotiales</taxon>
        <taxon>Aspergillaceae</taxon>
        <taxon>Aspergillus</taxon>
        <taxon>Aspergillus subgen. Nidulantes</taxon>
    </lineage>
</organism>
<keyword evidence="5" id="KW-1185">Reference proteome</keyword>
<comment type="caution">
    <text evidence="4">The sequence shown here is derived from an EMBL/GenBank/DDBJ whole genome shotgun (WGS) entry which is preliminary data.</text>
</comment>
<dbReference type="PANTHER" id="PTHR47284">
    <property type="entry name" value="FATTY-ACID-BINDING PROTEIN 2"/>
    <property type="match status" value="1"/>
</dbReference>
<feature type="region of interest" description="Disordered" evidence="1">
    <location>
        <begin position="29"/>
        <end position="59"/>
    </location>
</feature>
<feature type="compositionally biased region" description="Polar residues" evidence="1">
    <location>
        <begin position="29"/>
        <end position="52"/>
    </location>
</feature>
<dbReference type="InterPro" id="IPR016087">
    <property type="entry name" value="Chalcone_isomerase"/>
</dbReference>
<keyword evidence="4" id="KW-0413">Isomerase</keyword>
<protein>
    <submittedName>
        <fullName evidence="4">Chalcone-flavanone isomerase-domain-containing protein</fullName>
    </submittedName>
</protein>
<dbReference type="GO" id="GO:0016853">
    <property type="term" value="F:isomerase activity"/>
    <property type="evidence" value="ECO:0007669"/>
    <property type="project" value="UniProtKB-KW"/>
</dbReference>
<keyword evidence="2" id="KW-0812">Transmembrane</keyword>
<keyword evidence="2" id="KW-1133">Transmembrane helix</keyword>
<keyword evidence="2" id="KW-0472">Membrane</keyword>
<feature type="domain" description="Chalcone isomerase" evidence="3">
    <location>
        <begin position="184"/>
        <end position="421"/>
    </location>
</feature>
<sequence>MAMKTPLSVQRTCGQCVRQRYLRPTRTTARYLSTSNPLRSAPKSNPLRTSGNVRARASEQDVAKYRRSMIISAAGIATCAVAMYGVIKLDVFGLEATQAKETADGKDNAKETSTGIKLEGPEGFPHSPSVIRIQGQDGAEEVATGTSTIPTFPSTIRLPRYQQSSATLTSGDEIPVATGAEDEDEYQLLGLGVRTVSFLKIQVYVVGLYVAKSDISELQRRLIETAVHPPTDDQVISNPVGATAATSLVSTERQRLKELLLDEEKGEDAWNAIIKANGLRTAFRIVPTRNTDFIHLRDGWVRGITARAQKANAKAKAKAPTPEGPQALSNPGEYEDESFGSAMSDFKKLFGGGQRKNVPKGQTLLLLRNERGELDALFGADAAKPWRFMGRVSDERVSRLVWLNYLAGKNVSSEDARKSVVDGVMGVVERPVGTLVQKVL</sequence>
<dbReference type="Proteomes" id="UP001610334">
    <property type="component" value="Unassembled WGS sequence"/>
</dbReference>
<feature type="region of interest" description="Disordered" evidence="1">
    <location>
        <begin position="311"/>
        <end position="339"/>
    </location>
</feature>
<feature type="transmembrane region" description="Helical" evidence="2">
    <location>
        <begin position="69"/>
        <end position="87"/>
    </location>
</feature>
<proteinExistence type="predicted"/>
<dbReference type="Gene3D" id="3.50.70.10">
    <property type="match status" value="1"/>
</dbReference>
<dbReference type="InterPro" id="IPR036298">
    <property type="entry name" value="Chalcone_isomerase_sf"/>
</dbReference>
<accession>A0ABR4I025</accession>